<dbReference type="SUPFAM" id="SSF55383">
    <property type="entry name" value="Copper amine oxidase, domain N"/>
    <property type="match status" value="1"/>
</dbReference>
<reference evidence="3" key="1">
    <citation type="submission" date="2021-04" db="EMBL/GenBank/DDBJ databases">
        <title>Sinoanaerobacter chloroacetimidivorans sp. nov., an obligate anaerobic bacterium isolated from anaerobic sludge.</title>
        <authorList>
            <person name="Bao Y."/>
        </authorList>
    </citation>
    <scope>NUCLEOTIDE SEQUENCE</scope>
    <source>
        <strain evidence="3">BAD-6</strain>
    </source>
</reference>
<reference evidence="3" key="2">
    <citation type="submission" date="2021-04" db="EMBL/GenBank/DDBJ databases">
        <authorList>
            <person name="Liu J."/>
        </authorList>
    </citation>
    <scope>NUCLEOTIDE SEQUENCE</scope>
    <source>
        <strain evidence="3">BAD-6</strain>
    </source>
</reference>
<dbReference type="PROSITE" id="PS50866">
    <property type="entry name" value="GOLD"/>
    <property type="match status" value="1"/>
</dbReference>
<feature type="signal peptide" evidence="1">
    <location>
        <begin position="1"/>
        <end position="22"/>
    </location>
</feature>
<organism evidence="3 4">
    <name type="scientific">Sinanaerobacter chloroacetimidivorans</name>
    <dbReference type="NCBI Taxonomy" id="2818044"/>
    <lineage>
        <taxon>Bacteria</taxon>
        <taxon>Bacillati</taxon>
        <taxon>Bacillota</taxon>
        <taxon>Clostridia</taxon>
        <taxon>Peptostreptococcales</taxon>
        <taxon>Anaerovoracaceae</taxon>
        <taxon>Sinanaerobacter</taxon>
    </lineage>
</organism>
<evidence type="ECO:0000256" key="1">
    <source>
        <dbReference type="SAM" id="SignalP"/>
    </source>
</evidence>
<dbReference type="Gene3D" id="3.30.457.10">
    <property type="entry name" value="Copper amine oxidase-like, N-terminal domain"/>
    <property type="match status" value="1"/>
</dbReference>
<comment type="caution">
    <text evidence="3">The sequence shown here is derived from an EMBL/GenBank/DDBJ whole genome shotgun (WGS) entry which is preliminary data.</text>
</comment>
<dbReference type="RefSeq" id="WP_227019757.1">
    <property type="nucleotide sequence ID" value="NZ_JAGSND010000014.1"/>
</dbReference>
<dbReference type="EMBL" id="JAGSND010000014">
    <property type="protein sequence ID" value="MBR0599624.1"/>
    <property type="molecule type" value="Genomic_DNA"/>
</dbReference>
<evidence type="ECO:0000313" key="4">
    <source>
        <dbReference type="Proteomes" id="UP000675664"/>
    </source>
</evidence>
<protein>
    <recommendedName>
        <fullName evidence="2">GOLD domain-containing protein</fullName>
    </recommendedName>
</protein>
<feature type="domain" description="GOLD" evidence="2">
    <location>
        <begin position="89"/>
        <end position="203"/>
    </location>
</feature>
<dbReference type="Proteomes" id="UP000675664">
    <property type="component" value="Unassembled WGS sequence"/>
</dbReference>
<dbReference type="Pfam" id="PF07833">
    <property type="entry name" value="Cu_amine_oxidN1"/>
    <property type="match status" value="1"/>
</dbReference>
<accession>A0A8J7W2D7</accession>
<keyword evidence="1" id="KW-0732">Signal</keyword>
<sequence>MKKKGLILVVLMVLLSSTVVFAASVNGTFAGLPIVNVKVNNETLKPSVPGIVLQGSTMLPARAVAESLNAVVSWDQTTMTASIEKPDVTMCFVDSIEEMDDESWVISPFGILDVGQDQDVTVYYEVGPMKEKLYEYRIIVKAPNGDIIKSSETDSYEITAYGMVGYLTIDDIDFTKAGNYKFEFQIKYDNAFKSVESKLLVIE</sequence>
<evidence type="ECO:0000259" key="2">
    <source>
        <dbReference type="PROSITE" id="PS50866"/>
    </source>
</evidence>
<dbReference type="InterPro" id="IPR009038">
    <property type="entry name" value="GOLD_dom"/>
</dbReference>
<dbReference type="InterPro" id="IPR036582">
    <property type="entry name" value="Mao_N_sf"/>
</dbReference>
<dbReference type="InterPro" id="IPR012854">
    <property type="entry name" value="Cu_amine_oxidase-like_N"/>
</dbReference>
<feature type="chain" id="PRO_5035146688" description="GOLD domain-containing protein" evidence="1">
    <location>
        <begin position="23"/>
        <end position="203"/>
    </location>
</feature>
<evidence type="ECO:0000313" key="3">
    <source>
        <dbReference type="EMBL" id="MBR0599624.1"/>
    </source>
</evidence>
<proteinExistence type="predicted"/>
<gene>
    <name evidence="3" type="ORF">KCX82_17195</name>
</gene>
<name>A0A8J7W2D7_9FIRM</name>
<keyword evidence="4" id="KW-1185">Reference proteome</keyword>
<dbReference type="AlphaFoldDB" id="A0A8J7W2D7"/>